<protein>
    <submittedName>
        <fullName evidence="1">Uncharacterized protein</fullName>
    </submittedName>
</protein>
<comment type="caution">
    <text evidence="1">The sequence shown here is derived from an EMBL/GenBank/DDBJ whole genome shotgun (WGS) entry which is preliminary data.</text>
</comment>
<dbReference type="GeneID" id="301041071"/>
<evidence type="ECO:0000313" key="2">
    <source>
        <dbReference type="Proteomes" id="UP000294239"/>
    </source>
</evidence>
<keyword evidence="2" id="KW-1185">Reference proteome</keyword>
<dbReference type="Proteomes" id="UP000294239">
    <property type="component" value="Unassembled WGS sequence"/>
</dbReference>
<sequence length="91" mass="9861">MPSIDHNYFPDVSIRAVVAELAARFTLVESAKSGIVERSLQIIMNSPEIDLTDPVRELLPVVRQVALDQFKLDDGGHVCGSGHSSNSTVLS</sequence>
<proteinExistence type="predicted"/>
<accession>A0ABY1YAE0</accession>
<dbReference type="RefSeq" id="WP_130977584.1">
    <property type="nucleotide sequence ID" value="NZ_SISF01000026.1"/>
</dbReference>
<name>A0ABY1YAE0_9HYPH</name>
<organism evidence="1 2">
    <name type="scientific">Agrobacterium cavarae</name>
    <dbReference type="NCBI Taxonomy" id="2528239"/>
    <lineage>
        <taxon>Bacteria</taxon>
        <taxon>Pseudomonadati</taxon>
        <taxon>Pseudomonadota</taxon>
        <taxon>Alphaproteobacteria</taxon>
        <taxon>Hyphomicrobiales</taxon>
        <taxon>Rhizobiaceae</taxon>
        <taxon>Rhizobium/Agrobacterium group</taxon>
        <taxon>Agrobacterium</taxon>
    </lineage>
</organism>
<gene>
    <name evidence="1" type="ORF">EYC79_07740</name>
</gene>
<reference evidence="1 2" key="1">
    <citation type="submission" date="2019-02" db="EMBL/GenBank/DDBJ databases">
        <title>Current taxonomic status of genus Agrobacterium and description of Agrobacterium cavarae sp. nov. isolated from maize roots.</title>
        <authorList>
            <person name="Flores-Felix J.D."/>
            <person name="Menendez E."/>
            <person name="Ramirez-Bahena M.H."/>
            <person name="Garcia-Fraile P."/>
            <person name="Velazquez E."/>
        </authorList>
    </citation>
    <scope>NUCLEOTIDE SEQUENCE [LARGE SCALE GENOMIC DNA]</scope>
    <source>
        <strain evidence="1 2">RZME10</strain>
    </source>
</reference>
<dbReference type="EMBL" id="SISF01000026">
    <property type="protein sequence ID" value="TBN14898.1"/>
    <property type="molecule type" value="Genomic_DNA"/>
</dbReference>
<evidence type="ECO:0000313" key="1">
    <source>
        <dbReference type="EMBL" id="TBN14898.1"/>
    </source>
</evidence>